<organism evidence="3 4">
    <name type="scientific">Gilvirhabdus luticola</name>
    <dbReference type="NCBI Taxonomy" id="3079858"/>
    <lineage>
        <taxon>Bacteria</taxon>
        <taxon>Pseudomonadati</taxon>
        <taxon>Bacteroidota</taxon>
        <taxon>Flavobacteriia</taxon>
        <taxon>Flavobacteriales</taxon>
        <taxon>Flavobacteriaceae</taxon>
        <taxon>Gilvirhabdus</taxon>
    </lineage>
</organism>
<evidence type="ECO:0000259" key="2">
    <source>
        <dbReference type="Pfam" id="PF01738"/>
    </source>
</evidence>
<accession>A0ABU3U934</accession>
<proteinExistence type="predicted"/>
<evidence type="ECO:0000313" key="4">
    <source>
        <dbReference type="Proteomes" id="UP001268651"/>
    </source>
</evidence>
<protein>
    <submittedName>
        <fullName evidence="3">Dienelactone hydrolase family protein</fullName>
    </submittedName>
</protein>
<feature type="domain" description="Dienelactone hydrolase" evidence="2">
    <location>
        <begin position="81"/>
        <end position="268"/>
    </location>
</feature>
<dbReference type="EMBL" id="JAWHTF010000007">
    <property type="protein sequence ID" value="MDU8886927.1"/>
    <property type="molecule type" value="Genomic_DNA"/>
</dbReference>
<keyword evidence="4" id="KW-1185">Reference proteome</keyword>
<sequence>MKLKIITSNLIVFILFINSFNIYAQVLHERIRANHKIYIPEGKGNFPVVIVFPGCSGVSLNGPETDTGRPGDEADRLFRRHYSRMAVRLQEAGFLVLLVDYLTAEGVSNTCGWEIHPKRIGEYIYEAVSFAKSIPNGNLTRIHVIGWSHGGEGVLAWLNKLDIEPRDVKSAIAVYPGCSSNKPWKTLLPVLMILGEADDIALPNICNSLVQSLQNKTNVSVISYPNARHGFDLTEGPKMLSVGNNLTIGRNQKAGDDAWNKIFKFLKKN</sequence>
<dbReference type="InterPro" id="IPR029058">
    <property type="entry name" value="AB_hydrolase_fold"/>
</dbReference>
<comment type="caution">
    <text evidence="3">The sequence shown here is derived from an EMBL/GenBank/DDBJ whole genome shotgun (WGS) entry which is preliminary data.</text>
</comment>
<dbReference type="PANTHER" id="PTHR22946">
    <property type="entry name" value="DIENELACTONE HYDROLASE DOMAIN-CONTAINING PROTEIN-RELATED"/>
    <property type="match status" value="1"/>
</dbReference>
<dbReference type="InterPro" id="IPR050261">
    <property type="entry name" value="FrsA_esterase"/>
</dbReference>
<name>A0ABU3U934_9FLAO</name>
<reference evidence="3 4" key="1">
    <citation type="submission" date="2023-10" db="EMBL/GenBank/DDBJ databases">
        <title>Marimonas sp. nov. isolated from tidal mud flat.</title>
        <authorList>
            <person name="Jaincy N.J."/>
            <person name="Srinivasan S."/>
            <person name="Lee S.-S."/>
        </authorList>
    </citation>
    <scope>NUCLEOTIDE SEQUENCE [LARGE SCALE GENOMIC DNA]</scope>
    <source>
        <strain evidence="3 4">MJ-SS3</strain>
    </source>
</reference>
<keyword evidence="1 3" id="KW-0378">Hydrolase</keyword>
<dbReference type="PANTHER" id="PTHR22946:SF9">
    <property type="entry name" value="POLYKETIDE TRANSFERASE AF380"/>
    <property type="match status" value="1"/>
</dbReference>
<dbReference type="Gene3D" id="3.40.50.1820">
    <property type="entry name" value="alpha/beta hydrolase"/>
    <property type="match status" value="1"/>
</dbReference>
<gene>
    <name evidence="3" type="ORF">RXV94_12205</name>
</gene>
<dbReference type="Pfam" id="PF01738">
    <property type="entry name" value="DLH"/>
    <property type="match status" value="1"/>
</dbReference>
<dbReference type="RefSeq" id="WP_316663024.1">
    <property type="nucleotide sequence ID" value="NZ_JAWHTF010000007.1"/>
</dbReference>
<evidence type="ECO:0000256" key="1">
    <source>
        <dbReference type="ARBA" id="ARBA00022801"/>
    </source>
</evidence>
<dbReference type="GO" id="GO:0016787">
    <property type="term" value="F:hydrolase activity"/>
    <property type="evidence" value="ECO:0007669"/>
    <property type="project" value="UniProtKB-KW"/>
</dbReference>
<dbReference type="SUPFAM" id="SSF53474">
    <property type="entry name" value="alpha/beta-Hydrolases"/>
    <property type="match status" value="1"/>
</dbReference>
<dbReference type="InterPro" id="IPR002925">
    <property type="entry name" value="Dienelactn_hydro"/>
</dbReference>
<evidence type="ECO:0000313" key="3">
    <source>
        <dbReference type="EMBL" id="MDU8886927.1"/>
    </source>
</evidence>
<dbReference type="Proteomes" id="UP001268651">
    <property type="component" value="Unassembled WGS sequence"/>
</dbReference>